<evidence type="ECO:0000256" key="2">
    <source>
        <dbReference type="ARBA" id="ARBA00007200"/>
    </source>
</evidence>
<comment type="subcellular location">
    <subcellularLocation>
        <location evidence="1">Membrane</location>
        <topology evidence="1">Multi-pass membrane protein</topology>
    </subcellularLocation>
</comment>
<evidence type="ECO:0000256" key="4">
    <source>
        <dbReference type="ARBA" id="ARBA00022989"/>
    </source>
</evidence>
<dbReference type="InterPro" id="IPR051223">
    <property type="entry name" value="Polycystin"/>
</dbReference>
<organism evidence="8 9">
    <name type="scientific">Caerostris extrusa</name>
    <name type="common">Bark spider</name>
    <name type="synonym">Caerostris bankana</name>
    <dbReference type="NCBI Taxonomy" id="172846"/>
    <lineage>
        <taxon>Eukaryota</taxon>
        <taxon>Metazoa</taxon>
        <taxon>Ecdysozoa</taxon>
        <taxon>Arthropoda</taxon>
        <taxon>Chelicerata</taxon>
        <taxon>Arachnida</taxon>
        <taxon>Araneae</taxon>
        <taxon>Araneomorphae</taxon>
        <taxon>Entelegynae</taxon>
        <taxon>Araneoidea</taxon>
        <taxon>Araneidae</taxon>
        <taxon>Caerostris</taxon>
    </lineage>
</organism>
<feature type="transmembrane region" description="Helical" evidence="6">
    <location>
        <begin position="181"/>
        <end position="199"/>
    </location>
</feature>
<protein>
    <submittedName>
        <fullName evidence="8">Polycystic kidney disease 2-like 1 protein</fullName>
    </submittedName>
</protein>
<dbReference type="PANTHER" id="PTHR10877">
    <property type="entry name" value="POLYCYSTIN FAMILY MEMBER"/>
    <property type="match status" value="1"/>
</dbReference>
<evidence type="ECO:0000256" key="1">
    <source>
        <dbReference type="ARBA" id="ARBA00004141"/>
    </source>
</evidence>
<dbReference type="InterPro" id="IPR013122">
    <property type="entry name" value="PKD1_2_channel"/>
</dbReference>
<evidence type="ECO:0000259" key="7">
    <source>
        <dbReference type="Pfam" id="PF08016"/>
    </source>
</evidence>
<evidence type="ECO:0000313" key="8">
    <source>
        <dbReference type="EMBL" id="GIX87319.1"/>
    </source>
</evidence>
<keyword evidence="3 6" id="KW-0812">Transmembrane</keyword>
<gene>
    <name evidence="8" type="primary">Pkd2l1</name>
    <name evidence="8" type="ORF">CEXT_83721</name>
</gene>
<evidence type="ECO:0000256" key="5">
    <source>
        <dbReference type="ARBA" id="ARBA00023136"/>
    </source>
</evidence>
<dbReference type="AlphaFoldDB" id="A0AAV4NSE1"/>
<accession>A0AAV4NSE1</accession>
<comment type="similarity">
    <text evidence="2">Belongs to the polycystin family.</text>
</comment>
<keyword evidence="5 6" id="KW-0472">Membrane</keyword>
<reference evidence="8 9" key="1">
    <citation type="submission" date="2021-06" db="EMBL/GenBank/DDBJ databases">
        <title>Caerostris extrusa draft genome.</title>
        <authorList>
            <person name="Kono N."/>
            <person name="Arakawa K."/>
        </authorList>
    </citation>
    <scope>NUCLEOTIDE SEQUENCE [LARGE SCALE GENOMIC DNA]</scope>
</reference>
<keyword evidence="9" id="KW-1185">Reference proteome</keyword>
<comment type="caution">
    <text evidence="8">The sequence shown here is derived from an EMBL/GenBank/DDBJ whole genome shotgun (WGS) entry which is preliminary data.</text>
</comment>
<feature type="domain" description="Polycystin cation channel PKD1/PKD2" evidence="7">
    <location>
        <begin position="203"/>
        <end position="280"/>
    </location>
</feature>
<dbReference type="Proteomes" id="UP001054945">
    <property type="component" value="Unassembled WGS sequence"/>
</dbReference>
<evidence type="ECO:0000256" key="3">
    <source>
        <dbReference type="ARBA" id="ARBA00022692"/>
    </source>
</evidence>
<dbReference type="GO" id="GO:0005262">
    <property type="term" value="F:calcium channel activity"/>
    <property type="evidence" value="ECO:0007669"/>
    <property type="project" value="TreeGrafter"/>
</dbReference>
<dbReference type="Pfam" id="PF08016">
    <property type="entry name" value="PKD_channel"/>
    <property type="match status" value="1"/>
</dbReference>
<dbReference type="GO" id="GO:0016020">
    <property type="term" value="C:membrane"/>
    <property type="evidence" value="ECO:0007669"/>
    <property type="project" value="UniProtKB-SubCell"/>
</dbReference>
<dbReference type="PANTHER" id="PTHR10877:SF183">
    <property type="entry name" value="AT14535P-RELATED"/>
    <property type="match status" value="1"/>
</dbReference>
<sequence>MMSPNMYYLTKVISELFLESPYEDTRNNVKGSTQIIDFWRNATTSTPPQVEDKRSFGVMNGTASSPIKWKESVTILVAGLRYNQCFGKQVDLVTIVSNSLEPLVGLLDGTTSQSVNLEVPVTGDCWPPTVGLAPMQNLGTSQAESRAGMAIVFEFPATGGMIPSWSFRTVKLLRYVTTSDYFIFVCEIIFTVFVVYYLIEEILEVSILCIGFSVYRNMVMDGLLQELLSQPDSYPNFNFLGYWQTQFNNPRGSDGFLAWIKIFKYISFNKTMTQLSSTLSGFTLLRLILEISIFTNWKQQIEF</sequence>
<evidence type="ECO:0000256" key="6">
    <source>
        <dbReference type="SAM" id="Phobius"/>
    </source>
</evidence>
<name>A0AAV4NSE1_CAEEX</name>
<dbReference type="GO" id="GO:0050982">
    <property type="term" value="P:detection of mechanical stimulus"/>
    <property type="evidence" value="ECO:0007669"/>
    <property type="project" value="TreeGrafter"/>
</dbReference>
<evidence type="ECO:0000313" key="9">
    <source>
        <dbReference type="Proteomes" id="UP001054945"/>
    </source>
</evidence>
<dbReference type="EMBL" id="BPLR01021225">
    <property type="protein sequence ID" value="GIX87319.1"/>
    <property type="molecule type" value="Genomic_DNA"/>
</dbReference>
<keyword evidence="4 6" id="KW-1133">Transmembrane helix</keyword>
<proteinExistence type="inferred from homology"/>